<name>A0A9P8A3I8_MORAP</name>
<evidence type="ECO:0000256" key="7">
    <source>
        <dbReference type="ARBA" id="ARBA00023121"/>
    </source>
</evidence>
<evidence type="ECO:0000256" key="5">
    <source>
        <dbReference type="ARBA" id="ARBA00022989"/>
    </source>
</evidence>
<dbReference type="PANTHER" id="PTHR13466">
    <property type="entry name" value="TEX2 PROTEIN-RELATED"/>
    <property type="match status" value="1"/>
</dbReference>
<feature type="compositionally biased region" description="Basic and acidic residues" evidence="9">
    <location>
        <begin position="1486"/>
        <end position="1495"/>
    </location>
</feature>
<dbReference type="GO" id="GO:0015914">
    <property type="term" value="P:phospholipid transport"/>
    <property type="evidence" value="ECO:0007669"/>
    <property type="project" value="TreeGrafter"/>
</dbReference>
<evidence type="ECO:0000313" key="12">
    <source>
        <dbReference type="Proteomes" id="UP000717515"/>
    </source>
</evidence>
<dbReference type="GO" id="GO:0008289">
    <property type="term" value="F:lipid binding"/>
    <property type="evidence" value="ECO:0007669"/>
    <property type="project" value="UniProtKB-KW"/>
</dbReference>
<dbReference type="PANTHER" id="PTHR13466:SF19">
    <property type="entry name" value="NUCLEUS-VACUOLE JUNCTION PROTEIN 2"/>
    <property type="match status" value="1"/>
</dbReference>
<dbReference type="PROSITE" id="PS51847">
    <property type="entry name" value="SMP"/>
    <property type="match status" value="1"/>
</dbReference>
<evidence type="ECO:0000256" key="9">
    <source>
        <dbReference type="SAM" id="MobiDB-lite"/>
    </source>
</evidence>
<feature type="region of interest" description="Disordered" evidence="9">
    <location>
        <begin position="860"/>
        <end position="907"/>
    </location>
</feature>
<accession>A0A9P8A3I8</accession>
<feature type="compositionally biased region" description="Basic and acidic residues" evidence="9">
    <location>
        <begin position="761"/>
        <end position="786"/>
    </location>
</feature>
<comment type="subcellular location">
    <subcellularLocation>
        <location evidence="1">Endoplasmic reticulum membrane</location>
    </subcellularLocation>
</comment>
<feature type="region of interest" description="Disordered" evidence="9">
    <location>
        <begin position="678"/>
        <end position="830"/>
    </location>
</feature>
<protein>
    <recommendedName>
        <fullName evidence="10">SMP-LTD domain-containing protein</fullName>
    </recommendedName>
</protein>
<feature type="compositionally biased region" description="Polar residues" evidence="9">
    <location>
        <begin position="1452"/>
        <end position="1464"/>
    </location>
</feature>
<feature type="region of interest" description="Disordered" evidence="9">
    <location>
        <begin position="110"/>
        <end position="138"/>
    </location>
</feature>
<feature type="compositionally biased region" description="Basic residues" evidence="9">
    <location>
        <begin position="1610"/>
        <end position="1621"/>
    </location>
</feature>
<evidence type="ECO:0000313" key="11">
    <source>
        <dbReference type="EMBL" id="KAG9321791.1"/>
    </source>
</evidence>
<dbReference type="GO" id="GO:1990456">
    <property type="term" value="P:mitochondrion-endoplasmic reticulum membrane tethering"/>
    <property type="evidence" value="ECO:0007669"/>
    <property type="project" value="TreeGrafter"/>
</dbReference>
<feature type="compositionally biased region" description="Polar residues" evidence="9">
    <location>
        <begin position="1583"/>
        <end position="1608"/>
    </location>
</feature>
<feature type="compositionally biased region" description="Low complexity" evidence="9">
    <location>
        <begin position="1631"/>
        <end position="1681"/>
    </location>
</feature>
<keyword evidence="6" id="KW-0445">Lipid transport</keyword>
<evidence type="ECO:0000259" key="10">
    <source>
        <dbReference type="PROSITE" id="PS51847"/>
    </source>
</evidence>
<feature type="compositionally biased region" description="Basic and acidic residues" evidence="9">
    <location>
        <begin position="1696"/>
        <end position="1706"/>
    </location>
</feature>
<dbReference type="CDD" id="cd21675">
    <property type="entry name" value="SMP_TEX2"/>
    <property type="match status" value="1"/>
</dbReference>
<organism evidence="11 12">
    <name type="scientific">Mortierella alpina</name>
    <name type="common">Oleaginous fungus</name>
    <name type="synonym">Mortierella renispora</name>
    <dbReference type="NCBI Taxonomy" id="64518"/>
    <lineage>
        <taxon>Eukaryota</taxon>
        <taxon>Fungi</taxon>
        <taxon>Fungi incertae sedis</taxon>
        <taxon>Mucoromycota</taxon>
        <taxon>Mortierellomycotina</taxon>
        <taxon>Mortierellomycetes</taxon>
        <taxon>Mortierellales</taxon>
        <taxon>Mortierellaceae</taxon>
        <taxon>Mortierella</taxon>
    </lineage>
</organism>
<feature type="compositionally biased region" description="Basic and acidic residues" evidence="9">
    <location>
        <begin position="726"/>
        <end position="738"/>
    </location>
</feature>
<feature type="compositionally biased region" description="Basic and acidic residues" evidence="9">
    <location>
        <begin position="1467"/>
        <end position="1477"/>
    </location>
</feature>
<comment type="caution">
    <text evidence="11">The sequence shown here is derived from an EMBL/GenBank/DDBJ whole genome shotgun (WGS) entry which is preliminary data.</text>
</comment>
<dbReference type="GO" id="GO:0032865">
    <property type="term" value="C:ERMES complex"/>
    <property type="evidence" value="ECO:0007669"/>
    <property type="project" value="TreeGrafter"/>
</dbReference>
<feature type="compositionally biased region" description="Low complexity" evidence="9">
    <location>
        <begin position="1102"/>
        <end position="1116"/>
    </location>
</feature>
<feature type="region of interest" description="Disordered" evidence="9">
    <location>
        <begin position="1261"/>
        <end position="1336"/>
    </location>
</feature>
<feature type="compositionally biased region" description="Low complexity" evidence="9">
    <location>
        <begin position="787"/>
        <end position="796"/>
    </location>
</feature>
<evidence type="ECO:0000256" key="4">
    <source>
        <dbReference type="ARBA" id="ARBA00022824"/>
    </source>
</evidence>
<keyword evidence="2" id="KW-0813">Transport</keyword>
<feature type="compositionally biased region" description="Low complexity" evidence="9">
    <location>
        <begin position="805"/>
        <end position="816"/>
    </location>
</feature>
<dbReference type="GO" id="GO:0005789">
    <property type="term" value="C:endoplasmic reticulum membrane"/>
    <property type="evidence" value="ECO:0007669"/>
    <property type="project" value="UniProtKB-SubCell"/>
</dbReference>
<sequence>MGFLFGFLCGLLFIPLSILAGAYYFFTYSESYAEKREETLQQEKRREREQDLDLDDMPSALYASYLSSRHQGGPNGSGLVPEHLDPQYQFSGWISVKRIAEVDHRIVEPSLKKEAKRHANRNGNTNNRKGSHAGGLLDESGSLSAAAAAMQDPRFAYLDTQNPHLALPPSLQARFKDSKYGVVKGTTMFVYENEYMEECLGVITLPNYHISVPGNQKDSHVFAKRNPIWLKYQPPSNHTRRSTASSEGSVISAKDYYLSMVNCVDKEDLYFTLLRCSKLKLNGRPFVREIPKRDSTLFDKTAMDTLIRTIHSNEHQFQAAWLNALLGRMFLGVYKTPQIKDMVFQKMVDKLTRVRLPNFLNDMRMKSVHLGDGVPLITRPKLLTLKPNGDMIMDLNLLYQGGFRAEVEAEAVVTVTKKIQPIKVSLVLVMKLIRLEGRMQVWIKPPPCNRIWYGFYQKPQVEMKIEPVVSDKHIKSNLIIKAIENKMLEAIAETMVLPNMDDIPFSDSEGVGGIFGEEIQPGGETAPPQQPSKVSPKRSHSPGPRSATASGVESLSTASSTPRPALELSGELRHRADTASLPPLYKNQVGSRSHASLGDELMQTNYTYDTQTRLATAPDDDPMRTGFFRSGQLVESPEELHPRTLQVPGGRGIKVGNDSGAGSLYDDGTNATSSRLFNRRNIGSTPGPLHNRRGSLDPNMALSYSTGSTAGPISDSSPFPSMEGVRTMEEHWSHHGISEYEPSLPEGGKITSKDRKKMKEKLKGADKDKAAGADGDRVSVHSKDSGDTGSTHTGTTLWTENTAQSSSLYGYSSSHSTLDVGGQSPSSRTDKFSLSKMFQGFRKKHTKGALSGSSLQMINSSTAAPEEEDHPGVFPTVSEDQEGSNQDTEGSLHQGQRDLDDGHTSAQASGNLLNAYQPHFRQKFESTPNLSSVLYGSQEEGPANETSLLPSGLDSLLSVQDEFDYTRERSTGSPVPSVYAASLFGNEDPNLLSSLGSGVPTSRSSPTHPPNNHLLNFSPNRTRATRVAAAPLIVLQKPSPHMSQGAPSSPLYAEGTFVMDGYHVERSSMDDSRLQQYIPERQSLSQQPQPSTNVRIEQGLMSSGISSSSTQSNLTSPQTRPRRHSINHPPSISPVGYNILQHIHAHGLGVNPASPLRKEFGQGEDESNASPTMTSSDSSVGGRTRNNSDTLSLTSTTSSSQSSTPRDLQSHQSSAIRNILSSLGSKGKRKGSTASQGPDPYSTVGIIGMVGVMAIGRATTSTGIDGDPYADVGGTDEQRDSPTRSPLRNAIAEFPPDNSTNGVKDSTTGCTTAHSASPSKDSDEGRSVRYSSEGFQEAMHARPGYVGEYPTPIRMHSRLNREAAAIRSLNLKKEKDGQDVSQRGLPGLIQDSSPRAGEPSPRQGNKPLPQGQASPISKSKTLPPPNTGILPDPLAMPGTGAPVAIPVDTVDSDTANPSQPPKHSTASRRDTGAERMRKSLSSEGSRPPEQRHRSSSDCPNNTMTRCEYDTMIRNRQSSLQQPSPPERPAPECCDPLSTAFPPDHAPQPNGTHQLGEPVPTVEEPSQDDARLSTEPEPEPLQVMASQPSDSTDGSQFLQPSSGPNSAPTKRTPRNIFKRLIRRKSDDAMSLQGDQHQQQQEQQRTLQGYPPLSSSSLYMNSLSSQSQSSIATHSTTTSSKSLPFFHTHHHQQANPVHPHDVDYREHSSTQVPAQPSEHHPPEDPARGRTQSSGEPASDTGTKPFTRANTRPRSSTVGALSALSRR</sequence>
<feature type="compositionally biased region" description="Polar residues" evidence="9">
    <location>
        <begin position="547"/>
        <end position="562"/>
    </location>
</feature>
<feature type="region of interest" description="Disordered" evidence="9">
    <location>
        <begin position="511"/>
        <end position="598"/>
    </location>
</feature>
<keyword evidence="4" id="KW-0256">Endoplasmic reticulum</keyword>
<keyword evidence="8" id="KW-0472">Membrane</keyword>
<gene>
    <name evidence="11" type="ORF">KVV02_004820</name>
</gene>
<proteinExistence type="predicted"/>
<feature type="compositionally biased region" description="Polar residues" evidence="9">
    <location>
        <begin position="1727"/>
        <end position="1756"/>
    </location>
</feature>
<keyword evidence="5" id="KW-1133">Transmembrane helix</keyword>
<reference evidence="11" key="1">
    <citation type="submission" date="2021-07" db="EMBL/GenBank/DDBJ databases">
        <title>Draft genome of Mortierella alpina, strain LL118, isolated from an aspen leaf litter sample.</title>
        <authorList>
            <person name="Yang S."/>
            <person name="Vinatzer B.A."/>
        </authorList>
    </citation>
    <scope>NUCLEOTIDE SEQUENCE</scope>
    <source>
        <strain evidence="11">LL118</strain>
    </source>
</reference>
<evidence type="ECO:0000256" key="3">
    <source>
        <dbReference type="ARBA" id="ARBA00022692"/>
    </source>
</evidence>
<dbReference type="InterPro" id="IPR031468">
    <property type="entry name" value="SMP_LBD"/>
</dbReference>
<keyword evidence="7" id="KW-0446">Lipid-binding</keyword>
<keyword evidence="3" id="KW-0812">Transmembrane</keyword>
<dbReference type="Proteomes" id="UP000717515">
    <property type="component" value="Unassembled WGS sequence"/>
</dbReference>
<feature type="compositionally biased region" description="Polar residues" evidence="9">
    <location>
        <begin position="1168"/>
        <end position="1181"/>
    </location>
</feature>
<dbReference type="EMBL" id="JAIFTL010000183">
    <property type="protein sequence ID" value="KAG9321791.1"/>
    <property type="molecule type" value="Genomic_DNA"/>
</dbReference>
<feature type="region of interest" description="Disordered" evidence="9">
    <location>
        <begin position="995"/>
        <end position="1018"/>
    </location>
</feature>
<feature type="compositionally biased region" description="Polar residues" evidence="9">
    <location>
        <begin position="702"/>
        <end position="719"/>
    </location>
</feature>
<feature type="region of interest" description="Disordered" evidence="9">
    <location>
        <begin position="1150"/>
        <end position="1242"/>
    </location>
</feature>
<evidence type="ECO:0000256" key="1">
    <source>
        <dbReference type="ARBA" id="ARBA00004586"/>
    </source>
</evidence>
<feature type="domain" description="SMP-LTD" evidence="10">
    <location>
        <begin position="315"/>
        <end position="506"/>
    </location>
</feature>
<evidence type="ECO:0000256" key="8">
    <source>
        <dbReference type="ARBA" id="ARBA00023136"/>
    </source>
</evidence>
<evidence type="ECO:0000256" key="2">
    <source>
        <dbReference type="ARBA" id="ARBA00022448"/>
    </source>
</evidence>
<feature type="compositionally biased region" description="Low complexity" evidence="9">
    <location>
        <begin position="1184"/>
        <end position="1207"/>
    </location>
</feature>
<feature type="compositionally biased region" description="Polar residues" evidence="9">
    <location>
        <begin position="995"/>
        <end position="1006"/>
    </location>
</feature>
<feature type="region of interest" description="Disordered" evidence="9">
    <location>
        <begin position="1369"/>
        <end position="1764"/>
    </location>
</feature>
<evidence type="ECO:0000256" key="6">
    <source>
        <dbReference type="ARBA" id="ARBA00023055"/>
    </source>
</evidence>
<feature type="compositionally biased region" description="Polar residues" evidence="9">
    <location>
        <begin position="1411"/>
        <end position="1420"/>
    </location>
</feature>
<feature type="compositionally biased region" description="Basic and acidic residues" evidence="9">
    <location>
        <begin position="1715"/>
        <end position="1725"/>
    </location>
</feature>
<feature type="region of interest" description="Disordered" evidence="9">
    <location>
        <begin position="1102"/>
        <end position="1133"/>
    </location>
</feature>
<feature type="compositionally biased region" description="Polar residues" evidence="9">
    <location>
        <begin position="883"/>
        <end position="894"/>
    </location>
</feature>
<feature type="compositionally biased region" description="Polar residues" evidence="9">
    <location>
        <begin position="1297"/>
        <end position="1319"/>
    </location>
</feature>